<dbReference type="PANTHER" id="PTHR28165">
    <property type="entry name" value="NON-CLASSICAL EXPORT PROTEIN 2-RELATED"/>
    <property type="match status" value="1"/>
</dbReference>
<dbReference type="GO" id="GO:0070941">
    <property type="term" value="P:eisosome assembly"/>
    <property type="evidence" value="ECO:0007669"/>
    <property type="project" value="TreeGrafter"/>
</dbReference>
<dbReference type="InterPro" id="IPR008253">
    <property type="entry name" value="Marvel"/>
</dbReference>
<keyword evidence="4 5" id="KW-0472">Membrane</keyword>
<evidence type="ECO:0000256" key="3">
    <source>
        <dbReference type="ARBA" id="ARBA00022989"/>
    </source>
</evidence>
<dbReference type="InterPro" id="IPR052649">
    <property type="entry name" value="NCE102-like"/>
</dbReference>
<comment type="caution">
    <text evidence="7">The sequence shown here is derived from an EMBL/GenBank/DDBJ whole genome shotgun (WGS) entry which is preliminary data.</text>
</comment>
<evidence type="ECO:0000259" key="6">
    <source>
        <dbReference type="Pfam" id="PF01284"/>
    </source>
</evidence>
<feature type="transmembrane region" description="Helical" evidence="5">
    <location>
        <begin position="119"/>
        <end position="142"/>
    </location>
</feature>
<reference evidence="7 8" key="1">
    <citation type="journal article" date="2014" name="Genome Announc.">
        <title>Draft genome sequence of Sclerotinia borealis, a psychrophilic plant pathogenic fungus.</title>
        <authorList>
            <person name="Mardanov A.V."/>
            <person name="Beletsky A.V."/>
            <person name="Kadnikov V.V."/>
            <person name="Ignatov A.N."/>
            <person name="Ravin N.V."/>
        </authorList>
    </citation>
    <scope>NUCLEOTIDE SEQUENCE [LARGE SCALE GENOMIC DNA]</scope>
    <source>
        <strain evidence="8">F-4157</strain>
    </source>
</reference>
<feature type="transmembrane region" description="Helical" evidence="5">
    <location>
        <begin position="68"/>
        <end position="90"/>
    </location>
</feature>
<evidence type="ECO:0000256" key="4">
    <source>
        <dbReference type="ARBA" id="ARBA00023136"/>
    </source>
</evidence>
<evidence type="ECO:0000313" key="8">
    <source>
        <dbReference type="Proteomes" id="UP000019487"/>
    </source>
</evidence>
<keyword evidence="3 5" id="KW-1133">Transmembrane helix</keyword>
<feature type="domain" description="MARVEL" evidence="6">
    <location>
        <begin position="5"/>
        <end position="139"/>
    </location>
</feature>
<sequence length="164" mass="17655">MVSVPQLLVRALQAVVMLITLALIGNAIDVQHFGNSSVNYCMFAAVFAWIVIFFGFAASFLESLAKPLILAPMDGLAALFTLIAGIVLAAKLGVHSCGNRDYINSNSLTQGSSHRCRELQAACAFFWFAFVCFVGSLILDFMGCSSTSMRRSSVRKSGPTMSQV</sequence>
<comment type="subcellular location">
    <subcellularLocation>
        <location evidence="1">Membrane</location>
        <topology evidence="1">Multi-pass membrane protein</topology>
    </subcellularLocation>
</comment>
<feature type="transmembrane region" description="Helical" evidence="5">
    <location>
        <begin position="40"/>
        <end position="61"/>
    </location>
</feature>
<dbReference type="EMBL" id="AYSA01000119">
    <property type="protein sequence ID" value="ESZ96881.1"/>
    <property type="molecule type" value="Genomic_DNA"/>
</dbReference>
<protein>
    <submittedName>
        <fullName evidence="7">Putative Non-classical export protein 2</fullName>
    </submittedName>
</protein>
<gene>
    <name evidence="7" type="ORF">SBOR_2746</name>
</gene>
<dbReference type="GO" id="GO:0072659">
    <property type="term" value="P:protein localization to plasma membrane"/>
    <property type="evidence" value="ECO:0007669"/>
    <property type="project" value="TreeGrafter"/>
</dbReference>
<proteinExistence type="predicted"/>
<dbReference type="AlphaFoldDB" id="W9CM40"/>
<dbReference type="OrthoDB" id="5423111at2759"/>
<evidence type="ECO:0000256" key="2">
    <source>
        <dbReference type="ARBA" id="ARBA00022692"/>
    </source>
</evidence>
<evidence type="ECO:0000256" key="5">
    <source>
        <dbReference type="SAM" id="Phobius"/>
    </source>
</evidence>
<dbReference type="GO" id="GO:0032126">
    <property type="term" value="C:eisosome"/>
    <property type="evidence" value="ECO:0007669"/>
    <property type="project" value="TreeGrafter"/>
</dbReference>
<organism evidence="7 8">
    <name type="scientific">Sclerotinia borealis (strain F-4128)</name>
    <dbReference type="NCBI Taxonomy" id="1432307"/>
    <lineage>
        <taxon>Eukaryota</taxon>
        <taxon>Fungi</taxon>
        <taxon>Dikarya</taxon>
        <taxon>Ascomycota</taxon>
        <taxon>Pezizomycotina</taxon>
        <taxon>Leotiomycetes</taxon>
        <taxon>Helotiales</taxon>
        <taxon>Sclerotiniaceae</taxon>
        <taxon>Sclerotinia</taxon>
    </lineage>
</organism>
<dbReference type="GO" id="GO:0005886">
    <property type="term" value="C:plasma membrane"/>
    <property type="evidence" value="ECO:0007669"/>
    <property type="project" value="TreeGrafter"/>
</dbReference>
<dbReference type="PANTHER" id="PTHR28165:SF1">
    <property type="entry name" value="NON-CLASSICAL EXPORT PROTEIN 2-RELATED"/>
    <property type="match status" value="1"/>
</dbReference>
<dbReference type="HOGENOM" id="CLU_098356_1_0_1"/>
<dbReference type="Pfam" id="PF01284">
    <property type="entry name" value="MARVEL"/>
    <property type="match status" value="1"/>
</dbReference>
<evidence type="ECO:0000256" key="1">
    <source>
        <dbReference type="ARBA" id="ARBA00004141"/>
    </source>
</evidence>
<keyword evidence="2 5" id="KW-0812">Transmembrane</keyword>
<accession>W9CM40</accession>
<keyword evidence="8" id="KW-1185">Reference proteome</keyword>
<dbReference type="Proteomes" id="UP000019487">
    <property type="component" value="Unassembled WGS sequence"/>
</dbReference>
<name>W9CM40_SCLBF</name>
<evidence type="ECO:0000313" key="7">
    <source>
        <dbReference type="EMBL" id="ESZ96881.1"/>
    </source>
</evidence>
<feature type="transmembrane region" description="Helical" evidence="5">
    <location>
        <begin position="7"/>
        <end position="28"/>
    </location>
</feature>